<proteinExistence type="predicted"/>
<dbReference type="EMBL" id="WJXA01000111">
    <property type="protein sequence ID" value="KAF7115918.1"/>
    <property type="molecule type" value="Genomic_DNA"/>
</dbReference>
<evidence type="ECO:0000313" key="2">
    <source>
        <dbReference type="Proteomes" id="UP000626092"/>
    </source>
</evidence>
<dbReference type="AlphaFoldDB" id="A0A834FZH3"/>
<accession>A0A834FZH3</accession>
<keyword evidence="2" id="KW-1185">Reference proteome</keyword>
<name>A0A834FZH3_RHOSS</name>
<sequence>MASRGLDGNGGKGTKRRKDLVWLRQLEQLRQQANLRCQIIPEIMDLDRGSGWRLPHRGRWLLHEWVRAVCPVTCEPLVKESWGVTTASHDAPVAEQRYSTEQAPCRSRSEQTSIVLFRARLTGRPE</sequence>
<protein>
    <submittedName>
        <fullName evidence="1">Uncharacterized protein</fullName>
    </submittedName>
</protein>
<comment type="caution">
    <text evidence="1">The sequence shown here is derived from an EMBL/GenBank/DDBJ whole genome shotgun (WGS) entry which is preliminary data.</text>
</comment>
<evidence type="ECO:0000313" key="1">
    <source>
        <dbReference type="EMBL" id="KAF7115918.1"/>
    </source>
</evidence>
<dbReference type="Proteomes" id="UP000626092">
    <property type="component" value="Unassembled WGS sequence"/>
</dbReference>
<reference evidence="1" key="1">
    <citation type="submission" date="2019-11" db="EMBL/GenBank/DDBJ databases">
        <authorList>
            <person name="Liu Y."/>
            <person name="Hou J."/>
            <person name="Li T.-Q."/>
            <person name="Guan C.-H."/>
            <person name="Wu X."/>
            <person name="Wu H.-Z."/>
            <person name="Ling F."/>
            <person name="Zhang R."/>
            <person name="Shi X.-G."/>
            <person name="Ren J.-P."/>
            <person name="Chen E.-F."/>
            <person name="Sun J.-M."/>
        </authorList>
    </citation>
    <scope>NUCLEOTIDE SEQUENCE</scope>
    <source>
        <strain evidence="1">Adult_tree_wgs_1</strain>
        <tissue evidence="1">Leaves</tissue>
    </source>
</reference>
<gene>
    <name evidence="1" type="ORF">RHSIM_RhsimUnG0045400</name>
</gene>
<organism evidence="1 2">
    <name type="scientific">Rhododendron simsii</name>
    <name type="common">Sims's rhododendron</name>
    <dbReference type="NCBI Taxonomy" id="118357"/>
    <lineage>
        <taxon>Eukaryota</taxon>
        <taxon>Viridiplantae</taxon>
        <taxon>Streptophyta</taxon>
        <taxon>Embryophyta</taxon>
        <taxon>Tracheophyta</taxon>
        <taxon>Spermatophyta</taxon>
        <taxon>Magnoliopsida</taxon>
        <taxon>eudicotyledons</taxon>
        <taxon>Gunneridae</taxon>
        <taxon>Pentapetalae</taxon>
        <taxon>asterids</taxon>
        <taxon>Ericales</taxon>
        <taxon>Ericaceae</taxon>
        <taxon>Ericoideae</taxon>
        <taxon>Rhodoreae</taxon>
        <taxon>Rhododendron</taxon>
    </lineage>
</organism>